<accession>A0ACB8ZEL3</accession>
<reference evidence="2" key="1">
    <citation type="journal article" date="2022" name="Mol. Ecol. Resour.">
        <title>The genomes of chicory, endive, great burdock and yacon provide insights into Asteraceae palaeo-polyploidization history and plant inulin production.</title>
        <authorList>
            <person name="Fan W."/>
            <person name="Wang S."/>
            <person name="Wang H."/>
            <person name="Wang A."/>
            <person name="Jiang F."/>
            <person name="Liu H."/>
            <person name="Zhao H."/>
            <person name="Xu D."/>
            <person name="Zhang Y."/>
        </authorList>
    </citation>
    <scope>NUCLEOTIDE SEQUENCE [LARGE SCALE GENOMIC DNA]</scope>
    <source>
        <strain evidence="2">cv. Yunnan</strain>
    </source>
</reference>
<comment type="caution">
    <text evidence="1">The sequence shown here is derived from an EMBL/GenBank/DDBJ whole genome shotgun (WGS) entry which is preliminary data.</text>
</comment>
<dbReference type="EMBL" id="CM042043">
    <property type="protein sequence ID" value="KAI3696043.1"/>
    <property type="molecule type" value="Genomic_DNA"/>
</dbReference>
<proteinExistence type="predicted"/>
<dbReference type="Proteomes" id="UP001056120">
    <property type="component" value="Linkage Group LG26"/>
</dbReference>
<reference evidence="1 2" key="2">
    <citation type="journal article" date="2022" name="Mol. Ecol. Resour.">
        <title>The genomes of chicory, endive, great burdock and yacon provide insights into Asteraceae paleo-polyploidization history and plant inulin production.</title>
        <authorList>
            <person name="Fan W."/>
            <person name="Wang S."/>
            <person name="Wang H."/>
            <person name="Wang A."/>
            <person name="Jiang F."/>
            <person name="Liu H."/>
            <person name="Zhao H."/>
            <person name="Xu D."/>
            <person name="Zhang Y."/>
        </authorList>
    </citation>
    <scope>NUCLEOTIDE SEQUENCE [LARGE SCALE GENOMIC DNA]</scope>
    <source>
        <strain evidence="2">cv. Yunnan</strain>
        <tissue evidence="1">Leaves</tissue>
    </source>
</reference>
<name>A0ACB8ZEL3_9ASTR</name>
<gene>
    <name evidence="1" type="ORF">L1987_79052</name>
</gene>
<evidence type="ECO:0000313" key="2">
    <source>
        <dbReference type="Proteomes" id="UP001056120"/>
    </source>
</evidence>
<keyword evidence="2" id="KW-1185">Reference proteome</keyword>
<protein>
    <submittedName>
        <fullName evidence="1">Uncharacterized protein</fullName>
    </submittedName>
</protein>
<organism evidence="1 2">
    <name type="scientific">Smallanthus sonchifolius</name>
    <dbReference type="NCBI Taxonomy" id="185202"/>
    <lineage>
        <taxon>Eukaryota</taxon>
        <taxon>Viridiplantae</taxon>
        <taxon>Streptophyta</taxon>
        <taxon>Embryophyta</taxon>
        <taxon>Tracheophyta</taxon>
        <taxon>Spermatophyta</taxon>
        <taxon>Magnoliopsida</taxon>
        <taxon>eudicotyledons</taxon>
        <taxon>Gunneridae</taxon>
        <taxon>Pentapetalae</taxon>
        <taxon>asterids</taxon>
        <taxon>campanulids</taxon>
        <taxon>Asterales</taxon>
        <taxon>Asteraceae</taxon>
        <taxon>Asteroideae</taxon>
        <taxon>Heliantheae alliance</taxon>
        <taxon>Millerieae</taxon>
        <taxon>Smallanthus</taxon>
    </lineage>
</organism>
<sequence length="125" mass="13922">MLTCDCRDGRRRLEPSPAYHLVPLSSFGNLFTRFLPSTASVFQVSAAVAMVSIVYMRRSLPESSTEAAVIAASLKEETVNECLLKNRYFPVQCSLVILAMFQILAFLLDQAYGALYPNKLVQPSR</sequence>
<evidence type="ECO:0000313" key="1">
    <source>
        <dbReference type="EMBL" id="KAI3696043.1"/>
    </source>
</evidence>